<name>A0A4Q1BVL4_TREME</name>
<feature type="compositionally biased region" description="Polar residues" evidence="1">
    <location>
        <begin position="27"/>
        <end position="37"/>
    </location>
</feature>
<evidence type="ECO:0000256" key="1">
    <source>
        <dbReference type="SAM" id="MobiDB-lite"/>
    </source>
</evidence>
<feature type="compositionally biased region" description="Polar residues" evidence="1">
    <location>
        <begin position="87"/>
        <end position="111"/>
    </location>
</feature>
<dbReference type="AlphaFoldDB" id="A0A4Q1BVL4"/>
<dbReference type="EMBL" id="SDIL01000003">
    <property type="protein sequence ID" value="RXK42160.1"/>
    <property type="molecule type" value="Genomic_DNA"/>
</dbReference>
<protein>
    <submittedName>
        <fullName evidence="2">Uncharacterized protein</fullName>
    </submittedName>
</protein>
<dbReference type="Proteomes" id="UP000289152">
    <property type="component" value="Unassembled WGS sequence"/>
</dbReference>
<evidence type="ECO:0000313" key="3">
    <source>
        <dbReference type="Proteomes" id="UP000289152"/>
    </source>
</evidence>
<feature type="region of interest" description="Disordered" evidence="1">
    <location>
        <begin position="1"/>
        <end position="51"/>
    </location>
</feature>
<reference evidence="2 3" key="1">
    <citation type="submission" date="2016-06" db="EMBL/GenBank/DDBJ databases">
        <title>Evolution of pathogenesis and genome organization in the Tremellales.</title>
        <authorList>
            <person name="Cuomo C."/>
            <person name="Litvintseva A."/>
            <person name="Heitman J."/>
            <person name="Chen Y."/>
            <person name="Sun S."/>
            <person name="Springer D."/>
            <person name="Dromer F."/>
            <person name="Young S."/>
            <person name="Zeng Q."/>
            <person name="Chapman S."/>
            <person name="Gujja S."/>
            <person name="Saif S."/>
            <person name="Birren B."/>
        </authorList>
    </citation>
    <scope>NUCLEOTIDE SEQUENCE [LARGE SCALE GENOMIC DNA]</scope>
    <source>
        <strain evidence="2 3">ATCC 28783</strain>
    </source>
</reference>
<evidence type="ECO:0000313" key="2">
    <source>
        <dbReference type="EMBL" id="RXK42160.1"/>
    </source>
</evidence>
<accession>A0A4Q1BVL4</accession>
<dbReference type="InParanoid" id="A0A4Q1BVL4"/>
<feature type="compositionally biased region" description="Basic residues" evidence="1">
    <location>
        <begin position="11"/>
        <end position="25"/>
    </location>
</feature>
<comment type="caution">
    <text evidence="2">The sequence shown here is derived from an EMBL/GenBank/DDBJ whole genome shotgun (WGS) entry which is preliminary data.</text>
</comment>
<feature type="region of interest" description="Disordered" evidence="1">
    <location>
        <begin position="83"/>
        <end position="111"/>
    </location>
</feature>
<keyword evidence="3" id="KW-1185">Reference proteome</keyword>
<gene>
    <name evidence="2" type="ORF">M231_00517</name>
</gene>
<sequence length="111" mass="12433">MIRPNAERFNNLRRRRSASRRRRKNILQESNPCQQVPQPKERKMSLDDDAANYPSDLLPLDLFSSNASFEDFVTGVIDASHDGAVRSQESGQLEAARSTNTLSSPAESSEP</sequence>
<proteinExistence type="predicted"/>
<organism evidence="2 3">
    <name type="scientific">Tremella mesenterica</name>
    <name type="common">Jelly fungus</name>
    <dbReference type="NCBI Taxonomy" id="5217"/>
    <lineage>
        <taxon>Eukaryota</taxon>
        <taxon>Fungi</taxon>
        <taxon>Dikarya</taxon>
        <taxon>Basidiomycota</taxon>
        <taxon>Agaricomycotina</taxon>
        <taxon>Tremellomycetes</taxon>
        <taxon>Tremellales</taxon>
        <taxon>Tremellaceae</taxon>
        <taxon>Tremella</taxon>
    </lineage>
</organism>